<dbReference type="SUPFAM" id="SSF52490">
    <property type="entry name" value="Tubulin nucleotide-binding domain-like"/>
    <property type="match status" value="1"/>
</dbReference>
<dbReference type="InterPro" id="IPR008280">
    <property type="entry name" value="Tub_FtsZ_C"/>
</dbReference>
<dbReference type="SMART" id="SM00864">
    <property type="entry name" value="Tubulin"/>
    <property type="match status" value="1"/>
</dbReference>
<dbReference type="InterPro" id="IPR020805">
    <property type="entry name" value="Cell_div_FtsZ_CS"/>
</dbReference>
<feature type="binding site" evidence="4">
    <location>
        <position position="139"/>
    </location>
    <ligand>
        <name>GTP</name>
        <dbReference type="ChEBI" id="CHEBI:37565"/>
    </ligand>
</feature>
<dbReference type="GO" id="GO:0051301">
    <property type="term" value="P:cell division"/>
    <property type="evidence" value="ECO:0007669"/>
    <property type="project" value="UniProtKB-KW"/>
</dbReference>
<sequence>MLQRELSLNGASGVTLFGVGGAGCNAVSRLFRQSGSGMKIICANTDVQALRAAPSACQLQLGRRLTSGLGAGARPEIGRAAAQEALTEINAALEGSALCFIAAGLGGGTGTGAAPVIARAARDRAILTIGIATKPFAFEGTRRARTAAAGLIEFQDSVDALVVVCNENLFRVAGRETTFRQALDLSDSIVSDSAADFAALIAGPALKRVTIADIRAILDSGGRTVIGYGERCAGSDRATLAAESALRNPLLEDVPHGARRLLVTIAGGSDLGLFEVEEAVEYLRGHVHSSVDLVWGSVIDPALEGRVRVGITAAGLPERDQPAVAPRARSPVARARLEPPAPAIAVAPIWVPAVPVGYDASPVMVAMCEPAAVAAPALAAVAHVILADEAEPIIAEPESGRAPLVLTSTYSLDLDIVADNPVSTVPIRSRARSASLVDRIYFAVRALKRRGPRSRPAMIRRRGPREMHIAWGNAQPS</sequence>
<evidence type="ECO:0000259" key="7">
    <source>
        <dbReference type="SMART" id="SM00865"/>
    </source>
</evidence>
<feature type="domain" description="Tubulin/FtsZ 2-layer sandwich" evidence="7">
    <location>
        <begin position="211"/>
        <end position="325"/>
    </location>
</feature>
<feature type="domain" description="Tubulin/FtsZ GTPase" evidence="6">
    <location>
        <begin position="13"/>
        <end position="205"/>
    </location>
</feature>
<comment type="subunit">
    <text evidence="4">Homodimer. Polymerizes to form a dynamic ring structure in a strictly GTP-dependent manner. Interacts directly with several other division proteins.</text>
</comment>
<dbReference type="EMBL" id="JBDIME010000043">
    <property type="protein sequence ID" value="MEN2793286.1"/>
    <property type="molecule type" value="Genomic_DNA"/>
</dbReference>
<dbReference type="Pfam" id="PF00091">
    <property type="entry name" value="Tubulin"/>
    <property type="match status" value="1"/>
</dbReference>
<organism evidence="8 9">
    <name type="scientific">Sphingomonas oligophenolica</name>
    <dbReference type="NCBI Taxonomy" id="301154"/>
    <lineage>
        <taxon>Bacteria</taxon>
        <taxon>Pseudomonadati</taxon>
        <taxon>Pseudomonadota</taxon>
        <taxon>Alphaproteobacteria</taxon>
        <taxon>Sphingomonadales</taxon>
        <taxon>Sphingomonadaceae</taxon>
        <taxon>Sphingomonas</taxon>
    </lineage>
</organism>
<dbReference type="PANTHER" id="PTHR30314:SF3">
    <property type="entry name" value="MITOCHONDRIAL DIVISION PROTEIN FSZA"/>
    <property type="match status" value="1"/>
</dbReference>
<comment type="caution">
    <text evidence="8">The sequence shown here is derived from an EMBL/GenBank/DDBJ whole genome shotgun (WGS) entry which is preliminary data.</text>
</comment>
<comment type="similarity">
    <text evidence="1 4">Belongs to the FtsZ family.</text>
</comment>
<dbReference type="InterPro" id="IPR024757">
    <property type="entry name" value="FtsZ_C"/>
</dbReference>
<dbReference type="InterPro" id="IPR018316">
    <property type="entry name" value="Tubulin/FtsZ_2-layer-sand-dom"/>
</dbReference>
<evidence type="ECO:0000313" key="8">
    <source>
        <dbReference type="EMBL" id="MEN2793286.1"/>
    </source>
</evidence>
<keyword evidence="4" id="KW-0717">Septation</keyword>
<keyword evidence="2 4" id="KW-0547">Nucleotide-binding</keyword>
<reference evidence="8 9" key="1">
    <citation type="submission" date="2024-05" db="EMBL/GenBank/DDBJ databases">
        <authorList>
            <person name="Liu Q."/>
            <person name="Xin Y.-H."/>
        </authorList>
    </citation>
    <scope>NUCLEOTIDE SEQUENCE [LARGE SCALE GENOMIC DNA]</scope>
    <source>
        <strain evidence="8 9">CGMCC 1.10181</strain>
    </source>
</reference>
<dbReference type="RefSeq" id="WP_343889948.1">
    <property type="nucleotide sequence ID" value="NZ_BAAAEH010000027.1"/>
</dbReference>
<dbReference type="InterPro" id="IPR000158">
    <property type="entry name" value="Cell_div_FtsZ"/>
</dbReference>
<feature type="binding site" evidence="4">
    <location>
        <position position="187"/>
    </location>
    <ligand>
        <name>GTP</name>
        <dbReference type="ChEBI" id="CHEBI:37565"/>
    </ligand>
</feature>
<comment type="function">
    <text evidence="4">Essential cell division protein that forms a contractile ring structure (Z ring) at the future cell division site. The regulation of the ring assembly controls the timing and the location of cell division. One of the functions of the FtsZ ring is to recruit other cell division proteins to the septum to produce a new cell wall between the dividing cells. Binds GTP and shows GTPase activity.</text>
</comment>
<dbReference type="SUPFAM" id="SSF55307">
    <property type="entry name" value="Tubulin C-terminal domain-like"/>
    <property type="match status" value="1"/>
</dbReference>
<keyword evidence="4" id="KW-0963">Cytoplasm</keyword>
<accession>A0ABU9YBW0</accession>
<dbReference type="InterPro" id="IPR045061">
    <property type="entry name" value="FtsZ/CetZ"/>
</dbReference>
<dbReference type="CDD" id="cd02201">
    <property type="entry name" value="FtsZ_type1"/>
    <property type="match status" value="1"/>
</dbReference>
<evidence type="ECO:0000256" key="3">
    <source>
        <dbReference type="ARBA" id="ARBA00023134"/>
    </source>
</evidence>
<evidence type="ECO:0000313" key="9">
    <source>
        <dbReference type="Proteomes" id="UP001419910"/>
    </source>
</evidence>
<proteinExistence type="inferred from homology"/>
<evidence type="ECO:0000259" key="6">
    <source>
        <dbReference type="SMART" id="SM00864"/>
    </source>
</evidence>
<feature type="binding site" evidence="4">
    <location>
        <begin position="21"/>
        <end position="25"/>
    </location>
    <ligand>
        <name>GTP</name>
        <dbReference type="ChEBI" id="CHEBI:37565"/>
    </ligand>
</feature>
<evidence type="ECO:0000256" key="5">
    <source>
        <dbReference type="NCBIfam" id="TIGR00065"/>
    </source>
</evidence>
<keyword evidence="4" id="KW-0131">Cell cycle</keyword>
<dbReference type="SMART" id="SM00865">
    <property type="entry name" value="Tubulin_C"/>
    <property type="match status" value="1"/>
</dbReference>
<feature type="binding site" evidence="4">
    <location>
        <position position="143"/>
    </location>
    <ligand>
        <name>GTP</name>
        <dbReference type="ChEBI" id="CHEBI:37565"/>
    </ligand>
</feature>
<keyword evidence="4 8" id="KW-0132">Cell division</keyword>
<dbReference type="PANTHER" id="PTHR30314">
    <property type="entry name" value="CELL DIVISION PROTEIN FTSZ-RELATED"/>
    <property type="match status" value="1"/>
</dbReference>
<dbReference type="NCBIfam" id="TIGR00065">
    <property type="entry name" value="ftsZ"/>
    <property type="match status" value="1"/>
</dbReference>
<keyword evidence="3 4" id="KW-0342">GTP-binding</keyword>
<dbReference type="Gene3D" id="3.40.50.1440">
    <property type="entry name" value="Tubulin/FtsZ, GTPase domain"/>
    <property type="match status" value="1"/>
</dbReference>
<keyword evidence="9" id="KW-1185">Reference proteome</keyword>
<dbReference type="InterPro" id="IPR036525">
    <property type="entry name" value="Tubulin/FtsZ_GTPase_sf"/>
</dbReference>
<protein>
    <recommendedName>
        <fullName evidence="4 5">Cell division protein FtsZ</fullName>
    </recommendedName>
</protein>
<comment type="subcellular location">
    <subcellularLocation>
        <location evidence="4">Cytoplasm</location>
    </subcellularLocation>
    <text evidence="4">Assembles at midcell at the inner surface of the cytoplasmic membrane.</text>
</comment>
<feature type="binding site" evidence="4">
    <location>
        <begin position="108"/>
        <end position="110"/>
    </location>
    <ligand>
        <name>GTP</name>
        <dbReference type="ChEBI" id="CHEBI:37565"/>
    </ligand>
</feature>
<dbReference type="Proteomes" id="UP001419910">
    <property type="component" value="Unassembled WGS sequence"/>
</dbReference>
<dbReference type="InterPro" id="IPR003008">
    <property type="entry name" value="Tubulin_FtsZ_GTPase"/>
</dbReference>
<evidence type="ECO:0000256" key="1">
    <source>
        <dbReference type="ARBA" id="ARBA00009690"/>
    </source>
</evidence>
<dbReference type="HAMAP" id="MF_00909">
    <property type="entry name" value="FtsZ"/>
    <property type="match status" value="1"/>
</dbReference>
<dbReference type="PRINTS" id="PR00423">
    <property type="entry name" value="CELLDVISFTSZ"/>
</dbReference>
<name>A0ABU9YBW0_9SPHN</name>
<dbReference type="PROSITE" id="PS01134">
    <property type="entry name" value="FTSZ_1"/>
    <property type="match status" value="1"/>
</dbReference>
<evidence type="ECO:0000256" key="4">
    <source>
        <dbReference type="HAMAP-Rule" id="MF_00909"/>
    </source>
</evidence>
<dbReference type="Pfam" id="PF12327">
    <property type="entry name" value="FtsZ_C"/>
    <property type="match status" value="1"/>
</dbReference>
<gene>
    <name evidence="4 8" type="primary">ftsZ</name>
    <name evidence="8" type="ORF">ABC974_26935</name>
</gene>
<dbReference type="PROSITE" id="PS51257">
    <property type="entry name" value="PROKAR_LIPOPROTEIN"/>
    <property type="match status" value="1"/>
</dbReference>
<evidence type="ECO:0000256" key="2">
    <source>
        <dbReference type="ARBA" id="ARBA00022741"/>
    </source>
</evidence>